<dbReference type="EMBL" id="OOIL02001634">
    <property type="protein sequence ID" value="VFQ77181.1"/>
    <property type="molecule type" value="Genomic_DNA"/>
</dbReference>
<evidence type="ECO:0000259" key="2">
    <source>
        <dbReference type="SMART" id="SM00499"/>
    </source>
</evidence>
<dbReference type="InterPro" id="IPR036312">
    <property type="entry name" value="Bifun_inhib/LTP/seed_sf"/>
</dbReference>
<feature type="region of interest" description="Disordered" evidence="1">
    <location>
        <begin position="298"/>
        <end position="326"/>
    </location>
</feature>
<evidence type="ECO:0000313" key="3">
    <source>
        <dbReference type="EMBL" id="VFQ77181.1"/>
    </source>
</evidence>
<keyword evidence="4" id="KW-1185">Reference proteome</keyword>
<dbReference type="Gene3D" id="1.10.110.10">
    <property type="entry name" value="Plant lipid-transfer and hydrophobic proteins"/>
    <property type="match status" value="1"/>
</dbReference>
<dbReference type="InterPro" id="IPR027923">
    <property type="entry name" value="Hydrophob_seed_dom"/>
</dbReference>
<dbReference type="Pfam" id="PF14547">
    <property type="entry name" value="Hydrophob_seed"/>
    <property type="match status" value="1"/>
</dbReference>
<reference evidence="3 4" key="1">
    <citation type="submission" date="2018-04" db="EMBL/GenBank/DDBJ databases">
        <authorList>
            <person name="Vogel A."/>
        </authorList>
    </citation>
    <scope>NUCLEOTIDE SEQUENCE [LARGE SCALE GENOMIC DNA]</scope>
</reference>
<protein>
    <recommendedName>
        <fullName evidence="2">Bifunctional inhibitor/plant lipid transfer protein/seed storage helical domain-containing protein</fullName>
    </recommendedName>
</protein>
<dbReference type="InterPro" id="IPR051636">
    <property type="entry name" value="Plant_LTP/defense-related"/>
</dbReference>
<name>A0A484LL95_9ASTE</name>
<dbReference type="CDD" id="cd01958">
    <property type="entry name" value="HPS_like"/>
    <property type="match status" value="1"/>
</dbReference>
<dbReference type="SMART" id="SM00499">
    <property type="entry name" value="AAI"/>
    <property type="match status" value="1"/>
</dbReference>
<sequence>MEARFARLETLIVSTCTLDKLIDLLENVLYGEIDLDEGVCGVYDHVDELIKTLRLFRHTTGQPNYDSDLYAFDVEISCSIQDMVRGPPILPSLIPWELQNFRTNMLGCIKILIDTPPYAPNVVSTAIEQNAEAQNHASKEELSVDSQVGEEVDIVPEAINKDDGGSNVVEKNEGSLAEDDVANVDEPDSTFHEFYISAGVAIAKCDVLNSVDKVADAYAKQAHSPMLIDTITLFKLVDVVKTEHLISTRATTYVLLPISSFHHFAPRSKMTSKLSSSPLLLLSMLFISSFTTPISGCGGCGDKRPPTHHKPPSHGEPGLKPPGILPPIITKPPGIGGGVGGIVPPVTLPPVTLPPVTTLPPVVTPITNPPYSGSGKPCPTPPSPATCPIDALKLGGCVDIMGGLIHIGLGDPAVNECCPVLNGLLEVEAAACLCTTLKIKALNLNIYVPLALQLLVTCGKTPPPGYTCSL</sequence>
<dbReference type="AlphaFoldDB" id="A0A484LL95"/>
<evidence type="ECO:0000313" key="4">
    <source>
        <dbReference type="Proteomes" id="UP000595140"/>
    </source>
</evidence>
<accession>A0A484LL95</accession>
<dbReference type="InterPro" id="IPR016140">
    <property type="entry name" value="Bifunc_inhib/LTP/seed_store"/>
</dbReference>
<dbReference type="OrthoDB" id="1935738at2759"/>
<dbReference type="SUPFAM" id="SSF47699">
    <property type="entry name" value="Bifunctional inhibitor/lipid-transfer protein/seed storage 2S albumin"/>
    <property type="match status" value="1"/>
</dbReference>
<dbReference type="Proteomes" id="UP000595140">
    <property type="component" value="Unassembled WGS sequence"/>
</dbReference>
<proteinExistence type="predicted"/>
<gene>
    <name evidence="3" type="ORF">CCAM_LOCUS18957</name>
</gene>
<dbReference type="PANTHER" id="PTHR31731">
    <property type="match status" value="1"/>
</dbReference>
<evidence type="ECO:0000256" key="1">
    <source>
        <dbReference type="SAM" id="MobiDB-lite"/>
    </source>
</evidence>
<organism evidence="3 4">
    <name type="scientific">Cuscuta campestris</name>
    <dbReference type="NCBI Taxonomy" id="132261"/>
    <lineage>
        <taxon>Eukaryota</taxon>
        <taxon>Viridiplantae</taxon>
        <taxon>Streptophyta</taxon>
        <taxon>Embryophyta</taxon>
        <taxon>Tracheophyta</taxon>
        <taxon>Spermatophyta</taxon>
        <taxon>Magnoliopsida</taxon>
        <taxon>eudicotyledons</taxon>
        <taxon>Gunneridae</taxon>
        <taxon>Pentapetalae</taxon>
        <taxon>asterids</taxon>
        <taxon>lamiids</taxon>
        <taxon>Solanales</taxon>
        <taxon>Convolvulaceae</taxon>
        <taxon>Cuscuteae</taxon>
        <taxon>Cuscuta</taxon>
        <taxon>Cuscuta subgen. Grammica</taxon>
        <taxon>Cuscuta sect. Cleistogrammica</taxon>
    </lineage>
</organism>
<feature type="domain" description="Bifunctional inhibitor/plant lipid transfer protein/seed storage helical" evidence="2">
    <location>
        <begin position="387"/>
        <end position="468"/>
    </location>
</feature>